<sequence>MHDTAHFTPPRSLPQLWGHRWEMGALCMVTPAIKAESIPAISGPQQDHRCYSLTQEQMVLGGRAGALGHRPHNSLMQHGHRWGGPEPGNTRPLPPPRQATTPP</sequence>
<evidence type="ECO:0000256" key="1">
    <source>
        <dbReference type="SAM" id="MobiDB-lite"/>
    </source>
</evidence>
<keyword evidence="3" id="KW-1185">Reference proteome</keyword>
<organism evidence="2 3">
    <name type="scientific">Mauremys mutica</name>
    <name type="common">yellowpond turtle</name>
    <dbReference type="NCBI Taxonomy" id="74926"/>
    <lineage>
        <taxon>Eukaryota</taxon>
        <taxon>Metazoa</taxon>
        <taxon>Chordata</taxon>
        <taxon>Craniata</taxon>
        <taxon>Vertebrata</taxon>
        <taxon>Euteleostomi</taxon>
        <taxon>Archelosauria</taxon>
        <taxon>Testudinata</taxon>
        <taxon>Testudines</taxon>
        <taxon>Cryptodira</taxon>
        <taxon>Durocryptodira</taxon>
        <taxon>Testudinoidea</taxon>
        <taxon>Geoemydidae</taxon>
        <taxon>Geoemydinae</taxon>
        <taxon>Mauremys</taxon>
    </lineage>
</organism>
<dbReference type="AlphaFoldDB" id="A0A9D4B5M1"/>
<dbReference type="EMBL" id="JAHDVG010000468">
    <property type="protein sequence ID" value="KAH1181486.1"/>
    <property type="molecule type" value="Genomic_DNA"/>
</dbReference>
<dbReference type="Proteomes" id="UP000827986">
    <property type="component" value="Unassembled WGS sequence"/>
</dbReference>
<name>A0A9D4B5M1_9SAUR</name>
<reference evidence="2" key="1">
    <citation type="submission" date="2021-09" db="EMBL/GenBank/DDBJ databases">
        <title>The genome of Mauremys mutica provides insights into the evolution of semi-aquatic lifestyle.</title>
        <authorList>
            <person name="Gong S."/>
            <person name="Gao Y."/>
        </authorList>
    </citation>
    <scope>NUCLEOTIDE SEQUENCE</scope>
    <source>
        <strain evidence="2">MM-2020</strain>
        <tissue evidence="2">Muscle</tissue>
    </source>
</reference>
<gene>
    <name evidence="2" type="ORF">KIL84_005212</name>
</gene>
<evidence type="ECO:0000313" key="2">
    <source>
        <dbReference type="EMBL" id="KAH1181486.1"/>
    </source>
</evidence>
<proteinExistence type="predicted"/>
<protein>
    <submittedName>
        <fullName evidence="2">Uncharacterized protein</fullName>
    </submittedName>
</protein>
<feature type="compositionally biased region" description="Pro residues" evidence="1">
    <location>
        <begin position="92"/>
        <end position="103"/>
    </location>
</feature>
<accession>A0A9D4B5M1</accession>
<feature type="region of interest" description="Disordered" evidence="1">
    <location>
        <begin position="64"/>
        <end position="103"/>
    </location>
</feature>
<evidence type="ECO:0000313" key="3">
    <source>
        <dbReference type="Proteomes" id="UP000827986"/>
    </source>
</evidence>
<comment type="caution">
    <text evidence="2">The sequence shown here is derived from an EMBL/GenBank/DDBJ whole genome shotgun (WGS) entry which is preliminary data.</text>
</comment>